<evidence type="ECO:0000256" key="1">
    <source>
        <dbReference type="SAM" id="Phobius"/>
    </source>
</evidence>
<protein>
    <recommendedName>
        <fullName evidence="4">Zinc metallopeptidase</fullName>
    </recommendedName>
</protein>
<proteinExistence type="predicted"/>
<dbReference type="InterPro" id="IPR007395">
    <property type="entry name" value="Zn_peptidase_2"/>
</dbReference>
<organism evidence="2 3">
    <name type="scientific">Neolewinella antarctica</name>
    <dbReference type="NCBI Taxonomy" id="442734"/>
    <lineage>
        <taxon>Bacteria</taxon>
        <taxon>Pseudomonadati</taxon>
        <taxon>Bacteroidota</taxon>
        <taxon>Saprospiria</taxon>
        <taxon>Saprospirales</taxon>
        <taxon>Lewinellaceae</taxon>
        <taxon>Neolewinella</taxon>
    </lineage>
</organism>
<evidence type="ECO:0000313" key="3">
    <source>
        <dbReference type="Proteomes" id="UP000770785"/>
    </source>
</evidence>
<feature type="transmembrane region" description="Helical" evidence="1">
    <location>
        <begin position="136"/>
        <end position="169"/>
    </location>
</feature>
<accession>A0ABX0XHD1</accession>
<dbReference type="Pfam" id="PF04298">
    <property type="entry name" value="Zn_peptidase_2"/>
    <property type="match status" value="1"/>
</dbReference>
<dbReference type="PANTHER" id="PTHR36434:SF1">
    <property type="entry name" value="MEMBRANE PROTEASE YUGP-RELATED"/>
    <property type="match status" value="1"/>
</dbReference>
<keyword evidence="1" id="KW-0812">Transmembrane</keyword>
<keyword evidence="1" id="KW-0472">Membrane</keyword>
<evidence type="ECO:0008006" key="4">
    <source>
        <dbReference type="Google" id="ProtNLM"/>
    </source>
</evidence>
<evidence type="ECO:0000313" key="2">
    <source>
        <dbReference type="EMBL" id="NJC28258.1"/>
    </source>
</evidence>
<keyword evidence="3" id="KW-1185">Reference proteome</keyword>
<gene>
    <name evidence="2" type="ORF">GGR27_003779</name>
</gene>
<dbReference type="RefSeq" id="WP_168040086.1">
    <property type="nucleotide sequence ID" value="NZ_JAATJH010000009.1"/>
</dbReference>
<dbReference type="Proteomes" id="UP000770785">
    <property type="component" value="Unassembled WGS sequence"/>
</dbReference>
<dbReference type="EMBL" id="JAATJH010000009">
    <property type="protein sequence ID" value="NJC28258.1"/>
    <property type="molecule type" value="Genomic_DNA"/>
</dbReference>
<keyword evidence="1" id="KW-1133">Transmembrane helix</keyword>
<reference evidence="2 3" key="1">
    <citation type="submission" date="2020-03" db="EMBL/GenBank/DDBJ databases">
        <title>Genomic Encyclopedia of Type Strains, Phase IV (KMG-IV): sequencing the most valuable type-strain genomes for metagenomic binning, comparative biology and taxonomic classification.</title>
        <authorList>
            <person name="Goeker M."/>
        </authorList>
    </citation>
    <scope>NUCLEOTIDE SEQUENCE [LARGE SCALE GENOMIC DNA]</scope>
    <source>
        <strain evidence="2 3">DSM 105096</strain>
    </source>
</reference>
<feature type="transmembrane region" description="Helical" evidence="1">
    <location>
        <begin position="203"/>
        <end position="227"/>
    </location>
</feature>
<feature type="transmembrane region" description="Helical" evidence="1">
    <location>
        <begin position="6"/>
        <end position="27"/>
    </location>
</feature>
<comment type="caution">
    <text evidence="2">The sequence shown here is derived from an EMBL/GenBank/DDBJ whole genome shotgun (WGS) entry which is preliminary data.</text>
</comment>
<dbReference type="PANTHER" id="PTHR36434">
    <property type="entry name" value="MEMBRANE PROTEASE YUGP-RELATED"/>
    <property type="match status" value="1"/>
</dbReference>
<sequence length="233" mass="25053">MFSGGYGIYIIITMVFAGIGALASARLKSKFKHYARIPMAGGLSGAEVAQKMMDDYNINDVQIVMGKGFLSDHYNPQTKTVSLSPEVYQGRSISSAAVAAHECGHVVQHAEAYKWLAFRSKMVPVVQLASRAQGILLMFAVGGIAGGFGGGLILQITIVAFAITALFAVVTLPVEFDASKRALAWLESSNLASDVEVEGAKDALWWAAMTYVVSALSALTILFWLILRSQSRR</sequence>
<name>A0ABX0XHD1_9BACT</name>